<evidence type="ECO:0000313" key="1">
    <source>
        <dbReference type="EMBL" id="KAK3045502.1"/>
    </source>
</evidence>
<gene>
    <name evidence="1" type="ORF">LTS18_013747</name>
</gene>
<dbReference type="Proteomes" id="UP001186974">
    <property type="component" value="Unassembled WGS sequence"/>
</dbReference>
<evidence type="ECO:0000313" key="2">
    <source>
        <dbReference type="Proteomes" id="UP001186974"/>
    </source>
</evidence>
<comment type="caution">
    <text evidence="1">The sequence shown here is derived from an EMBL/GenBank/DDBJ whole genome shotgun (WGS) entry which is preliminary data.</text>
</comment>
<feature type="non-terminal residue" evidence="1">
    <location>
        <position position="1"/>
    </location>
</feature>
<accession>A0ACC3CVU8</accession>
<protein>
    <submittedName>
        <fullName evidence="1">Uncharacterized protein</fullName>
    </submittedName>
</protein>
<dbReference type="EMBL" id="JAWDJW010010629">
    <property type="protein sequence ID" value="KAK3045502.1"/>
    <property type="molecule type" value="Genomic_DNA"/>
</dbReference>
<keyword evidence="2" id="KW-1185">Reference proteome</keyword>
<name>A0ACC3CVU8_9PEZI</name>
<sequence>VQAIEDADKVLEKAQALCEHAAHQFLRDGDCKKEVDQVKASFQEVIKISKKEVTRKEAEEKNKPRPSTGNSASVEVDGETDGVTKMPPFRRTSQT</sequence>
<organism evidence="1 2">
    <name type="scientific">Coniosporium uncinatum</name>
    <dbReference type="NCBI Taxonomy" id="93489"/>
    <lineage>
        <taxon>Eukaryota</taxon>
        <taxon>Fungi</taxon>
        <taxon>Dikarya</taxon>
        <taxon>Ascomycota</taxon>
        <taxon>Pezizomycotina</taxon>
        <taxon>Dothideomycetes</taxon>
        <taxon>Dothideomycetes incertae sedis</taxon>
        <taxon>Coniosporium</taxon>
    </lineage>
</organism>
<proteinExistence type="predicted"/>
<reference evidence="1" key="1">
    <citation type="submission" date="2024-09" db="EMBL/GenBank/DDBJ databases">
        <title>Black Yeasts Isolated from many extreme environments.</title>
        <authorList>
            <person name="Coleine C."/>
            <person name="Stajich J.E."/>
            <person name="Selbmann L."/>
        </authorList>
    </citation>
    <scope>NUCLEOTIDE SEQUENCE</scope>
    <source>
        <strain evidence="1">CCFEE 5737</strain>
    </source>
</reference>